<gene>
    <name evidence="3" type="primary">Aste57867_9814</name>
    <name evidence="2" type="ORF">As57867_009775</name>
    <name evidence="3" type="ORF">ASTE57867_9814</name>
</gene>
<evidence type="ECO:0000259" key="1">
    <source>
        <dbReference type="PROSITE" id="PS50004"/>
    </source>
</evidence>
<evidence type="ECO:0000313" key="3">
    <source>
        <dbReference type="EMBL" id="VFT86693.1"/>
    </source>
</evidence>
<organism evidence="3 4">
    <name type="scientific">Aphanomyces stellatus</name>
    <dbReference type="NCBI Taxonomy" id="120398"/>
    <lineage>
        <taxon>Eukaryota</taxon>
        <taxon>Sar</taxon>
        <taxon>Stramenopiles</taxon>
        <taxon>Oomycota</taxon>
        <taxon>Saprolegniomycetes</taxon>
        <taxon>Saprolegniales</taxon>
        <taxon>Verrucalvaceae</taxon>
        <taxon>Aphanomyces</taxon>
    </lineage>
</organism>
<dbReference type="OrthoDB" id="270970at2759"/>
<dbReference type="InterPro" id="IPR052981">
    <property type="entry name" value="Ingression_C2_domain"/>
</dbReference>
<reference evidence="3 4" key="1">
    <citation type="submission" date="2019-03" db="EMBL/GenBank/DDBJ databases">
        <authorList>
            <person name="Gaulin E."/>
            <person name="Dumas B."/>
        </authorList>
    </citation>
    <scope>NUCLEOTIDE SEQUENCE [LARGE SCALE GENOMIC DNA]</scope>
    <source>
        <strain evidence="3">CBS 568.67</strain>
    </source>
</reference>
<evidence type="ECO:0000313" key="2">
    <source>
        <dbReference type="EMBL" id="KAF0699631.1"/>
    </source>
</evidence>
<proteinExistence type="predicted"/>
<evidence type="ECO:0000313" key="4">
    <source>
        <dbReference type="Proteomes" id="UP000332933"/>
    </source>
</evidence>
<dbReference type="PANTHER" id="PTHR47052">
    <property type="entry name" value="CONSERVED SERINE PROLINE-RICH PROTEIN (AFU_ORTHOLOGUE AFUA_2G01790)"/>
    <property type="match status" value="1"/>
</dbReference>
<dbReference type="Gene3D" id="2.60.40.150">
    <property type="entry name" value="C2 domain"/>
    <property type="match status" value="1"/>
</dbReference>
<dbReference type="PANTHER" id="PTHR47052:SF3">
    <property type="entry name" value="INGRESSION PROTEIN 1"/>
    <property type="match status" value="1"/>
</dbReference>
<dbReference type="CDD" id="cd00030">
    <property type="entry name" value="C2"/>
    <property type="match status" value="1"/>
</dbReference>
<dbReference type="Pfam" id="PF00168">
    <property type="entry name" value="C2"/>
    <property type="match status" value="1"/>
</dbReference>
<dbReference type="InterPro" id="IPR035892">
    <property type="entry name" value="C2_domain_sf"/>
</dbReference>
<accession>A0A485KNT4</accession>
<protein>
    <submittedName>
        <fullName evidence="3">Aste57867_9814 protein</fullName>
    </submittedName>
</protein>
<name>A0A485KNT4_9STRA</name>
<dbReference type="SMART" id="SM00239">
    <property type="entry name" value="C2"/>
    <property type="match status" value="1"/>
</dbReference>
<feature type="domain" description="C2" evidence="1">
    <location>
        <begin position="1"/>
        <end position="101"/>
    </location>
</feature>
<dbReference type="EMBL" id="CAADRA010005186">
    <property type="protein sequence ID" value="VFT86693.1"/>
    <property type="molecule type" value="Genomic_DNA"/>
</dbReference>
<dbReference type="EMBL" id="VJMH01005165">
    <property type="protein sequence ID" value="KAF0699631.1"/>
    <property type="molecule type" value="Genomic_DNA"/>
</dbReference>
<sequence>MPELQVSVRAARNIHDGQMIGRQDPYCVVQVGNRVFNTAVNQNGGTNPVWQNTFLFNVYDPQTEELDIVIKDQGWISDSHIGTARIPINAFLHGQFVDQWYSLRHEHHHKGEILLGIQLLEVVAEYAGQPQAMYQQRQTYGQQPPVYAQPVYGQPAPLYVQQQPGYVQDLIYVEQGPGYIREDVVIEQPVVVQTPYGAEVIEQPVVVETVNENTGGHHHHHHHHHREY</sequence>
<reference evidence="2" key="2">
    <citation type="submission" date="2019-06" db="EMBL/GenBank/DDBJ databases">
        <title>Genomics analysis of Aphanomyces spp. identifies a new class of oomycete effector associated with host adaptation.</title>
        <authorList>
            <person name="Gaulin E."/>
        </authorList>
    </citation>
    <scope>NUCLEOTIDE SEQUENCE</scope>
    <source>
        <strain evidence="2">CBS 578.67</strain>
    </source>
</reference>
<dbReference type="SUPFAM" id="SSF49562">
    <property type="entry name" value="C2 domain (Calcium/lipid-binding domain, CaLB)"/>
    <property type="match status" value="1"/>
</dbReference>
<dbReference type="AlphaFoldDB" id="A0A485KNT4"/>
<dbReference type="Proteomes" id="UP000332933">
    <property type="component" value="Unassembled WGS sequence"/>
</dbReference>
<keyword evidence="4" id="KW-1185">Reference proteome</keyword>
<dbReference type="PROSITE" id="PS50004">
    <property type="entry name" value="C2"/>
    <property type="match status" value="1"/>
</dbReference>
<dbReference type="InterPro" id="IPR000008">
    <property type="entry name" value="C2_dom"/>
</dbReference>